<feature type="domain" description="Sugar-binding" evidence="5">
    <location>
        <begin position="60"/>
        <end position="310"/>
    </location>
</feature>
<organism evidence="6 7">
    <name type="scientific">Mycetocola tolaasinivorans</name>
    <dbReference type="NCBI Taxonomy" id="76635"/>
    <lineage>
        <taxon>Bacteria</taxon>
        <taxon>Bacillati</taxon>
        <taxon>Actinomycetota</taxon>
        <taxon>Actinomycetes</taxon>
        <taxon>Micrococcales</taxon>
        <taxon>Microbacteriaceae</taxon>
        <taxon>Mycetocola</taxon>
    </lineage>
</organism>
<evidence type="ECO:0000313" key="7">
    <source>
        <dbReference type="Proteomes" id="UP000272503"/>
    </source>
</evidence>
<proteinExistence type="inferred from homology"/>
<keyword evidence="7" id="KW-1185">Reference proteome</keyword>
<evidence type="ECO:0000256" key="4">
    <source>
        <dbReference type="ARBA" id="ARBA00023163"/>
    </source>
</evidence>
<comment type="similarity">
    <text evidence="1">Belongs to the SorC transcriptional regulatory family.</text>
</comment>
<dbReference type="PANTHER" id="PTHR34294">
    <property type="entry name" value="TRANSCRIPTIONAL REGULATOR-RELATED"/>
    <property type="match status" value="1"/>
</dbReference>
<keyword evidence="4" id="KW-0804">Transcription</keyword>
<evidence type="ECO:0000259" key="5">
    <source>
        <dbReference type="Pfam" id="PF04198"/>
    </source>
</evidence>
<dbReference type="InterPro" id="IPR037171">
    <property type="entry name" value="NagB/RpiA_transferase-like"/>
</dbReference>
<dbReference type="InterPro" id="IPR051054">
    <property type="entry name" value="SorC_transcr_regulators"/>
</dbReference>
<dbReference type="GO" id="GO:0003677">
    <property type="term" value="F:DNA binding"/>
    <property type="evidence" value="ECO:0007669"/>
    <property type="project" value="UniProtKB-KW"/>
</dbReference>
<evidence type="ECO:0000256" key="1">
    <source>
        <dbReference type="ARBA" id="ARBA00010466"/>
    </source>
</evidence>
<dbReference type="SUPFAM" id="SSF100950">
    <property type="entry name" value="NagB/RpiA/CoA transferase-like"/>
    <property type="match status" value="1"/>
</dbReference>
<evidence type="ECO:0000256" key="3">
    <source>
        <dbReference type="ARBA" id="ARBA00023125"/>
    </source>
</evidence>
<reference evidence="6 7" key="1">
    <citation type="submission" date="2018-10" db="EMBL/GenBank/DDBJ databases">
        <authorList>
            <person name="Li J."/>
        </authorList>
    </citation>
    <scope>NUCLEOTIDE SEQUENCE [LARGE SCALE GENOMIC DNA]</scope>
    <source>
        <strain evidence="6 7">IF 016277</strain>
    </source>
</reference>
<keyword evidence="3" id="KW-0238">DNA-binding</keyword>
<dbReference type="EMBL" id="RCUX01000006">
    <property type="protein sequence ID" value="RLP75570.1"/>
    <property type="molecule type" value="Genomic_DNA"/>
</dbReference>
<name>A0A3L7A6V0_9MICO</name>
<evidence type="ECO:0000256" key="2">
    <source>
        <dbReference type="ARBA" id="ARBA00023015"/>
    </source>
</evidence>
<evidence type="ECO:0000313" key="6">
    <source>
        <dbReference type="EMBL" id="RLP75570.1"/>
    </source>
</evidence>
<dbReference type="Pfam" id="PF04198">
    <property type="entry name" value="Sugar-bind"/>
    <property type="match status" value="1"/>
</dbReference>
<dbReference type="GO" id="GO:0030246">
    <property type="term" value="F:carbohydrate binding"/>
    <property type="evidence" value="ECO:0007669"/>
    <property type="project" value="InterPro"/>
</dbReference>
<dbReference type="PANTHER" id="PTHR34294:SF1">
    <property type="entry name" value="TRANSCRIPTIONAL REGULATOR LSRR"/>
    <property type="match status" value="1"/>
</dbReference>
<keyword evidence="2" id="KW-0805">Transcription regulation</keyword>
<dbReference type="AlphaFoldDB" id="A0A3L7A6V0"/>
<dbReference type="Gene3D" id="3.40.50.1360">
    <property type="match status" value="1"/>
</dbReference>
<comment type="caution">
    <text evidence="6">The sequence shown here is derived from an EMBL/GenBank/DDBJ whole genome shotgun (WGS) entry which is preliminary data.</text>
</comment>
<accession>A0A3L7A6V0</accession>
<dbReference type="RefSeq" id="WP_121648542.1">
    <property type="nucleotide sequence ID" value="NZ_RCUX01000006.1"/>
</dbReference>
<dbReference type="Gene3D" id="1.10.10.10">
    <property type="entry name" value="Winged helix-like DNA-binding domain superfamily/Winged helix DNA-binding domain"/>
    <property type="match status" value="1"/>
</dbReference>
<gene>
    <name evidence="6" type="ORF">D9V32_08840</name>
</gene>
<dbReference type="OrthoDB" id="186585at2"/>
<sequence>MTASPDSGILAATVARRFYVDGDSKLQIAEDLSISRFRVARLLDYAVANNIVRFTITAPLSHNLELAELIRKRFGYRQVIVIDAPEDENNPTALRQRVGTAAAQLLSETVTDRDVLGIGWGRTMSAMARELVDLAACTVVQLGGMVGSVSENSLELVRRVSEVGGGRAYPLFVPLIVPDEATAAGLRSQPGVQSATQRFSEITVAAAAVGSWQPADSQMRDALAPADRDRLTQMGVVTEVLASPLTREGILVPDLEKRAIALDYAGLVRIPHLILVAAGAHKADAVHAAKLGGLGDTLVTDRSLARALLKLG</sequence>
<dbReference type="InterPro" id="IPR007324">
    <property type="entry name" value="Sugar-bd_dom_put"/>
</dbReference>
<protein>
    <submittedName>
        <fullName evidence="6">Transcriptional regulator</fullName>
    </submittedName>
</protein>
<dbReference type="InterPro" id="IPR036388">
    <property type="entry name" value="WH-like_DNA-bd_sf"/>
</dbReference>
<dbReference type="Proteomes" id="UP000272503">
    <property type="component" value="Unassembled WGS sequence"/>
</dbReference>